<feature type="compositionally biased region" description="Low complexity" evidence="1">
    <location>
        <begin position="405"/>
        <end position="420"/>
    </location>
</feature>
<dbReference type="OrthoDB" id="3357341at2759"/>
<evidence type="ECO:0000313" key="2">
    <source>
        <dbReference type="EMBL" id="KAH6893354.1"/>
    </source>
</evidence>
<reference evidence="2 3" key="1">
    <citation type="journal article" date="2021" name="Nat. Commun.">
        <title>Genetic determinants of endophytism in the Arabidopsis root mycobiome.</title>
        <authorList>
            <person name="Mesny F."/>
            <person name="Miyauchi S."/>
            <person name="Thiergart T."/>
            <person name="Pickel B."/>
            <person name="Atanasova L."/>
            <person name="Karlsson M."/>
            <person name="Huettel B."/>
            <person name="Barry K.W."/>
            <person name="Haridas S."/>
            <person name="Chen C."/>
            <person name="Bauer D."/>
            <person name="Andreopoulos W."/>
            <person name="Pangilinan J."/>
            <person name="LaButti K."/>
            <person name="Riley R."/>
            <person name="Lipzen A."/>
            <person name="Clum A."/>
            <person name="Drula E."/>
            <person name="Henrissat B."/>
            <person name="Kohler A."/>
            <person name="Grigoriev I.V."/>
            <person name="Martin F.M."/>
            <person name="Hacquard S."/>
        </authorList>
    </citation>
    <scope>NUCLEOTIDE SEQUENCE [LARGE SCALE GENOMIC DNA]</scope>
    <source>
        <strain evidence="2 3">MPI-CAGE-CH-0241</strain>
    </source>
</reference>
<organism evidence="2 3">
    <name type="scientific">Thelonectria olida</name>
    <dbReference type="NCBI Taxonomy" id="1576542"/>
    <lineage>
        <taxon>Eukaryota</taxon>
        <taxon>Fungi</taxon>
        <taxon>Dikarya</taxon>
        <taxon>Ascomycota</taxon>
        <taxon>Pezizomycotina</taxon>
        <taxon>Sordariomycetes</taxon>
        <taxon>Hypocreomycetidae</taxon>
        <taxon>Hypocreales</taxon>
        <taxon>Nectriaceae</taxon>
        <taxon>Thelonectria</taxon>
    </lineage>
</organism>
<evidence type="ECO:0000256" key="1">
    <source>
        <dbReference type="SAM" id="MobiDB-lite"/>
    </source>
</evidence>
<comment type="caution">
    <text evidence="2">The sequence shown here is derived from an EMBL/GenBank/DDBJ whole genome shotgun (WGS) entry which is preliminary data.</text>
</comment>
<dbReference type="Proteomes" id="UP000777438">
    <property type="component" value="Unassembled WGS sequence"/>
</dbReference>
<feature type="compositionally biased region" description="Basic and acidic residues" evidence="1">
    <location>
        <begin position="328"/>
        <end position="376"/>
    </location>
</feature>
<feature type="compositionally biased region" description="Basic residues" evidence="1">
    <location>
        <begin position="476"/>
        <end position="486"/>
    </location>
</feature>
<name>A0A9P9ARU9_9HYPO</name>
<evidence type="ECO:0000313" key="3">
    <source>
        <dbReference type="Proteomes" id="UP000777438"/>
    </source>
</evidence>
<accession>A0A9P9ARU9</accession>
<keyword evidence="3" id="KW-1185">Reference proteome</keyword>
<dbReference type="AlphaFoldDB" id="A0A9P9ARU9"/>
<gene>
    <name evidence="2" type="ORF">B0T10DRAFT_482080</name>
</gene>
<dbReference type="EMBL" id="JAGPYM010000006">
    <property type="protein sequence ID" value="KAH6893354.1"/>
    <property type="molecule type" value="Genomic_DNA"/>
</dbReference>
<sequence length="486" mass="53743">MLDENLPTYRFKPSGENPLHTILYFTHNGSDPYAEYLLKRPAPSSASNQYALGLLDSQNTGVIWSEVLVKPEWTQPTLSAAEVRAGNGPPPQTPVIPDTFAISLYNPDQSIPVKLHQGSWGKSDSWEFEIPERTFRQPSSSRIDQDSEAPPVSELVPKLVFRWKRDGRLSKDMTCYMTGKSVGGKKSKEPDITVAFFRAKNDSILTIYEPNMARADVEDRKGLELAFLMSAEVIRDLYLNPRQNPFNVSGPAAAIAGRRRTTSPKASSSAKGPTMSGALGNSRPASPPVITTSPTQVNAEARARQQAEIDAETERLRAMVAEEERLAREREAREREKREQAEQKRLKKALEREEKERREREAEVERETERLRREFGMEGQDYQSPTSPTPQLPPRSGLAAPQLPVRPVSVGPSPSQGQFFAPPPQQPQPGSSNTNNAGGKKRTGLGGLLSSAAPYAGPAAASVSGFFGRADEDKRKKVQKKRSVHF</sequence>
<feature type="region of interest" description="Disordered" evidence="1">
    <location>
        <begin position="328"/>
        <end position="486"/>
    </location>
</feature>
<feature type="compositionally biased region" description="Low complexity" evidence="1">
    <location>
        <begin position="448"/>
        <end position="465"/>
    </location>
</feature>
<feature type="region of interest" description="Disordered" evidence="1">
    <location>
        <begin position="250"/>
        <end position="307"/>
    </location>
</feature>
<feature type="compositionally biased region" description="Polar residues" evidence="1">
    <location>
        <begin position="289"/>
        <end position="298"/>
    </location>
</feature>
<protein>
    <submittedName>
        <fullName evidence="2">Uncharacterized protein</fullName>
    </submittedName>
</protein>
<proteinExistence type="predicted"/>